<dbReference type="GO" id="GO:0015501">
    <property type="term" value="F:glutamate:sodium symporter activity"/>
    <property type="evidence" value="ECO:0007669"/>
    <property type="project" value="TreeGrafter"/>
</dbReference>
<dbReference type="PRINTS" id="PR00173">
    <property type="entry name" value="EDTRNSPORT"/>
</dbReference>
<evidence type="ECO:0000313" key="9">
    <source>
        <dbReference type="EMBL" id="ELT92594.1"/>
    </source>
</evidence>
<comment type="subcellular location">
    <subcellularLocation>
        <location evidence="1 8">Membrane</location>
        <topology evidence="1 8">Multi-pass membrane protein</topology>
    </subcellularLocation>
</comment>
<feature type="non-terminal residue" evidence="9">
    <location>
        <position position="415"/>
    </location>
</feature>
<feature type="transmembrane region" description="Helical" evidence="8">
    <location>
        <begin position="230"/>
        <end position="251"/>
    </location>
</feature>
<dbReference type="OrthoDB" id="5877963at2759"/>
<dbReference type="GO" id="GO:0005886">
    <property type="term" value="C:plasma membrane"/>
    <property type="evidence" value="ECO:0007669"/>
    <property type="project" value="TreeGrafter"/>
</dbReference>
<evidence type="ECO:0000313" key="11">
    <source>
        <dbReference type="Proteomes" id="UP000014760"/>
    </source>
</evidence>
<keyword evidence="2 8" id="KW-0813">Transport</keyword>
<gene>
    <name evidence="9" type="ORF">CAPTEDRAFT_63150</name>
</gene>
<evidence type="ECO:0000313" key="10">
    <source>
        <dbReference type="EnsemblMetazoa" id="CapteP63150"/>
    </source>
</evidence>
<dbReference type="EMBL" id="KB310073">
    <property type="protein sequence ID" value="ELT92594.1"/>
    <property type="molecule type" value="Genomic_DNA"/>
</dbReference>
<feature type="transmembrane region" description="Helical" evidence="8">
    <location>
        <begin position="301"/>
        <end position="322"/>
    </location>
</feature>
<comment type="similarity">
    <text evidence="8">Belongs to the dicarboxylate/amino acid:cation symporter (DAACS) (TC 2.A.23) family.</text>
</comment>
<accession>R7TFS8</accession>
<dbReference type="Proteomes" id="UP000014760">
    <property type="component" value="Unassembled WGS sequence"/>
</dbReference>
<sequence length="415" mass="45126">IRRNLLIILLISALGIGIGVGAAVRGANLTRRERMYFAFPGDILMRMLKALIIPLVVSSLISGLAGLDTKSSGRMGLYAIVYYFTTTLLAVLLGILLVSTIKPGVRTDVEDGNFGETANVVDSFLDLIRYRYITVNITANCSYINTTFYDECIYTNTSNNSEETLFSMLTHVHEFVAAWYDFEVRKEEGMNILGLVVWSVAMGIVVSKLGEQGRILYKFFYAFAEATMKLVTVVIWYSPIGIMFLVAAEIIEMEDPVKELEALGLYIATVMAGLAIHGLIVIPLIYLIITRKNPFKYLYHVLQALITALGTASSAATLPVTYRCLEVNNGLDPRVTRFVLPVGATINMDGTALYEAVAAVFIAQTRGMSLSAVEIITISITATLASIGAASVPQAGLVTMIIVLTSIGLPAEDVS</sequence>
<evidence type="ECO:0000256" key="7">
    <source>
        <dbReference type="ARBA" id="ARBA00023180"/>
    </source>
</evidence>
<dbReference type="SUPFAM" id="SSF118215">
    <property type="entry name" value="Proton glutamate symport protein"/>
    <property type="match status" value="1"/>
</dbReference>
<reference evidence="10" key="3">
    <citation type="submission" date="2015-06" db="UniProtKB">
        <authorList>
            <consortium name="EnsemblMetazoa"/>
        </authorList>
    </citation>
    <scope>IDENTIFICATION</scope>
</reference>
<keyword evidence="4 8" id="KW-0769">Symport</keyword>
<reference evidence="9 11" key="2">
    <citation type="journal article" date="2013" name="Nature">
        <title>Insights into bilaterian evolution from three spiralian genomes.</title>
        <authorList>
            <person name="Simakov O."/>
            <person name="Marletaz F."/>
            <person name="Cho S.J."/>
            <person name="Edsinger-Gonzales E."/>
            <person name="Havlak P."/>
            <person name="Hellsten U."/>
            <person name="Kuo D.H."/>
            <person name="Larsson T."/>
            <person name="Lv J."/>
            <person name="Arendt D."/>
            <person name="Savage R."/>
            <person name="Osoegawa K."/>
            <person name="de Jong P."/>
            <person name="Grimwood J."/>
            <person name="Chapman J.A."/>
            <person name="Shapiro H."/>
            <person name="Aerts A."/>
            <person name="Otillar R.P."/>
            <person name="Terry A.Y."/>
            <person name="Boore J.L."/>
            <person name="Grigoriev I.V."/>
            <person name="Lindberg D.R."/>
            <person name="Seaver E.C."/>
            <person name="Weisblat D.A."/>
            <person name="Putnam N.H."/>
            <person name="Rokhsar D.S."/>
        </authorList>
    </citation>
    <scope>NUCLEOTIDE SEQUENCE</scope>
    <source>
        <strain evidence="9 11">I ESC-2004</strain>
    </source>
</reference>
<keyword evidence="7" id="KW-0325">Glycoprotein</keyword>
<proteinExistence type="inferred from homology"/>
<feature type="transmembrane region" description="Helical" evidence="8">
    <location>
        <begin position="47"/>
        <end position="67"/>
    </location>
</feature>
<organism evidence="9">
    <name type="scientific">Capitella teleta</name>
    <name type="common">Polychaete worm</name>
    <dbReference type="NCBI Taxonomy" id="283909"/>
    <lineage>
        <taxon>Eukaryota</taxon>
        <taxon>Metazoa</taxon>
        <taxon>Spiralia</taxon>
        <taxon>Lophotrochozoa</taxon>
        <taxon>Annelida</taxon>
        <taxon>Polychaeta</taxon>
        <taxon>Sedentaria</taxon>
        <taxon>Scolecida</taxon>
        <taxon>Capitellidae</taxon>
        <taxon>Capitella</taxon>
    </lineage>
</organism>
<dbReference type="AlphaFoldDB" id="R7TFS8"/>
<keyword evidence="6 8" id="KW-0472">Membrane</keyword>
<name>R7TFS8_CAPTE</name>
<keyword evidence="5 8" id="KW-1133">Transmembrane helix</keyword>
<dbReference type="PROSITE" id="PS00714">
    <property type="entry name" value="NA_DICARBOXYL_SYMP_2"/>
    <property type="match status" value="1"/>
</dbReference>
<evidence type="ECO:0000256" key="6">
    <source>
        <dbReference type="ARBA" id="ARBA00023136"/>
    </source>
</evidence>
<dbReference type="EnsemblMetazoa" id="CapteT63150">
    <property type="protein sequence ID" value="CapteP63150"/>
    <property type="gene ID" value="CapteG63150"/>
</dbReference>
<evidence type="ECO:0000256" key="2">
    <source>
        <dbReference type="ARBA" id="ARBA00022448"/>
    </source>
</evidence>
<dbReference type="OMA" id="AIMNSTM"/>
<feature type="transmembrane region" description="Helical" evidence="8">
    <location>
        <begin position="263"/>
        <end position="289"/>
    </location>
</feature>
<feature type="transmembrane region" description="Helical" evidence="8">
    <location>
        <begin position="79"/>
        <end position="101"/>
    </location>
</feature>
<dbReference type="InterPro" id="IPR050746">
    <property type="entry name" value="DAACS"/>
</dbReference>
<dbReference type="InterPro" id="IPR036458">
    <property type="entry name" value="Na:dicarbo_symporter_sf"/>
</dbReference>
<dbReference type="InterPro" id="IPR001991">
    <property type="entry name" value="Na-dicarboxylate_symporter"/>
</dbReference>
<dbReference type="STRING" id="283909.R7TFS8"/>
<dbReference type="Pfam" id="PF00375">
    <property type="entry name" value="SDF"/>
    <property type="match status" value="1"/>
</dbReference>
<evidence type="ECO:0000256" key="8">
    <source>
        <dbReference type="RuleBase" id="RU361216"/>
    </source>
</evidence>
<protein>
    <recommendedName>
        <fullName evidence="8">Amino acid transporter</fullName>
    </recommendedName>
</protein>
<dbReference type="PANTHER" id="PTHR11958">
    <property type="entry name" value="SODIUM/DICARBOXYLATE SYMPORTER-RELATED"/>
    <property type="match status" value="1"/>
</dbReference>
<evidence type="ECO:0000256" key="5">
    <source>
        <dbReference type="ARBA" id="ARBA00022989"/>
    </source>
</evidence>
<dbReference type="HOGENOM" id="CLU_019375_3_2_1"/>
<dbReference type="GO" id="GO:0015175">
    <property type="term" value="F:neutral L-amino acid transmembrane transporter activity"/>
    <property type="evidence" value="ECO:0007669"/>
    <property type="project" value="TreeGrafter"/>
</dbReference>
<reference evidence="11" key="1">
    <citation type="submission" date="2012-12" db="EMBL/GenBank/DDBJ databases">
        <authorList>
            <person name="Hellsten U."/>
            <person name="Grimwood J."/>
            <person name="Chapman J.A."/>
            <person name="Shapiro H."/>
            <person name="Aerts A."/>
            <person name="Otillar R.P."/>
            <person name="Terry A.Y."/>
            <person name="Boore J.L."/>
            <person name="Simakov O."/>
            <person name="Marletaz F."/>
            <person name="Cho S.-J."/>
            <person name="Edsinger-Gonzales E."/>
            <person name="Havlak P."/>
            <person name="Kuo D.-H."/>
            <person name="Larsson T."/>
            <person name="Lv J."/>
            <person name="Arendt D."/>
            <person name="Savage R."/>
            <person name="Osoegawa K."/>
            <person name="de Jong P."/>
            <person name="Lindberg D.R."/>
            <person name="Seaver E.C."/>
            <person name="Weisblat D.A."/>
            <person name="Putnam N.H."/>
            <person name="Grigoriev I.V."/>
            <person name="Rokhsar D.S."/>
        </authorList>
    </citation>
    <scope>NUCLEOTIDE SEQUENCE</scope>
    <source>
        <strain evidence="11">I ESC-2004</strain>
    </source>
</reference>
<dbReference type="GO" id="GO:0005313">
    <property type="term" value="F:L-glutamate transmembrane transporter activity"/>
    <property type="evidence" value="ECO:0007669"/>
    <property type="project" value="TreeGrafter"/>
</dbReference>
<dbReference type="PANTHER" id="PTHR11958:SF63">
    <property type="entry name" value="AMINO ACID TRANSPORTER"/>
    <property type="match status" value="1"/>
</dbReference>
<keyword evidence="3 8" id="KW-0812">Transmembrane</keyword>
<feature type="transmembrane region" description="Helical" evidence="8">
    <location>
        <begin position="189"/>
        <end position="209"/>
    </location>
</feature>
<keyword evidence="11" id="KW-1185">Reference proteome</keyword>
<dbReference type="InterPro" id="IPR018107">
    <property type="entry name" value="Na-dicarboxylate_symporter_CS"/>
</dbReference>
<feature type="non-terminal residue" evidence="9">
    <location>
        <position position="1"/>
    </location>
</feature>
<dbReference type="Gene3D" id="1.10.3860.10">
    <property type="entry name" value="Sodium:dicarboxylate symporter"/>
    <property type="match status" value="1"/>
</dbReference>
<dbReference type="EMBL" id="AMQN01013251">
    <property type="status" value="NOT_ANNOTATED_CDS"/>
    <property type="molecule type" value="Genomic_DNA"/>
</dbReference>
<evidence type="ECO:0000256" key="3">
    <source>
        <dbReference type="ARBA" id="ARBA00022692"/>
    </source>
</evidence>
<feature type="transmembrane region" description="Helical" evidence="8">
    <location>
        <begin position="375"/>
        <end position="408"/>
    </location>
</feature>
<feature type="transmembrane region" description="Helical" evidence="8">
    <location>
        <begin position="342"/>
        <end position="363"/>
    </location>
</feature>
<evidence type="ECO:0000256" key="1">
    <source>
        <dbReference type="ARBA" id="ARBA00004141"/>
    </source>
</evidence>
<evidence type="ECO:0000256" key="4">
    <source>
        <dbReference type="ARBA" id="ARBA00022847"/>
    </source>
</evidence>